<proteinExistence type="predicted"/>
<dbReference type="SUPFAM" id="SSF48065">
    <property type="entry name" value="DBL homology domain (DH-domain)"/>
    <property type="match status" value="1"/>
</dbReference>
<sequence length="504" mass="58749">MTRQSIVDVLLNNINPDHSHWVIWLLKIIISNPHIVAGVLFIILSWYYFKPQKDAVKNLTKQPKPSSPQQLTQSMWAFKEIYDSELVYMKQLNQLLKYYVHPLEMLTIQGIKAYNEKSRRKFQQELDMYNKTSIWSKTKHLFSRKKLEPDLEVIDDINVEPIITFNRIKEYFGSISTIIGVSKVLLHKIDLITHTKRHRTMKEIIFRRPVYEYYKVDLLVDFLKHFIPAFKLYCGYTCTYNYARENIKQEKIKNKRFRDFLCSQSELIRIENDNSKESHSIESLMITPVQRICRYEILIKTLEKCIADEHQSKDARVQKTLENLRHVVGMMGDVVRYTNNKKGEMDNINKVKDIQNSIGVLDLVEPHRRFKKEEGPDKESSCKLPQSNKSANSWMFRLPWTSDKLPCRLFLLNDCLVVAKRNSVGEIIRIPLDVVASTAEATSPASPRGQEDVTLTPRSRRLSSVTSGNGSSFVILDKDNNECATIYCGTVKERDEWMEAITSV</sequence>
<keyword evidence="2" id="KW-0812">Transmembrane</keyword>
<dbReference type="Pfam" id="PF00621">
    <property type="entry name" value="RhoGEF"/>
    <property type="match status" value="1"/>
</dbReference>
<evidence type="ECO:0000313" key="5">
    <source>
        <dbReference type="Proteomes" id="UP001431209"/>
    </source>
</evidence>
<evidence type="ECO:0000256" key="2">
    <source>
        <dbReference type="SAM" id="Phobius"/>
    </source>
</evidence>
<organism evidence="4 5">
    <name type="scientific">Acrasis kona</name>
    <dbReference type="NCBI Taxonomy" id="1008807"/>
    <lineage>
        <taxon>Eukaryota</taxon>
        <taxon>Discoba</taxon>
        <taxon>Heterolobosea</taxon>
        <taxon>Tetramitia</taxon>
        <taxon>Eutetramitia</taxon>
        <taxon>Acrasidae</taxon>
        <taxon>Acrasis</taxon>
    </lineage>
</organism>
<dbReference type="InterPro" id="IPR011993">
    <property type="entry name" value="PH-like_dom_sf"/>
</dbReference>
<protein>
    <submittedName>
        <fullName evidence="4">RacGEF</fullName>
    </submittedName>
</protein>
<name>A0AAW2YYK9_9EUKA</name>
<comment type="caution">
    <text evidence="4">The sequence shown here is derived from an EMBL/GenBank/DDBJ whole genome shotgun (WGS) entry which is preliminary data.</text>
</comment>
<dbReference type="AlphaFoldDB" id="A0AAW2YYK9"/>
<dbReference type="PANTHER" id="PTHR12673:SF159">
    <property type="entry name" value="LD03170P"/>
    <property type="match status" value="1"/>
</dbReference>
<feature type="region of interest" description="Disordered" evidence="1">
    <location>
        <begin position="439"/>
        <end position="468"/>
    </location>
</feature>
<keyword evidence="2" id="KW-1133">Transmembrane helix</keyword>
<dbReference type="Gene3D" id="2.30.29.30">
    <property type="entry name" value="Pleckstrin-homology domain (PH domain)/Phosphotyrosine-binding domain (PTB)"/>
    <property type="match status" value="1"/>
</dbReference>
<dbReference type="SMART" id="SM00325">
    <property type="entry name" value="RhoGEF"/>
    <property type="match status" value="1"/>
</dbReference>
<dbReference type="InterPro" id="IPR000219">
    <property type="entry name" value="DH_dom"/>
</dbReference>
<dbReference type="EMBL" id="JAOPGA020000819">
    <property type="protein sequence ID" value="KAL0482113.1"/>
    <property type="molecule type" value="Genomic_DNA"/>
</dbReference>
<dbReference type="PANTHER" id="PTHR12673">
    <property type="entry name" value="FACIOGENITAL DYSPLASIA PROTEIN"/>
    <property type="match status" value="1"/>
</dbReference>
<reference evidence="4 5" key="1">
    <citation type="submission" date="2024-03" db="EMBL/GenBank/DDBJ databases">
        <title>The Acrasis kona genome and developmental transcriptomes reveal deep origins of eukaryotic multicellular pathways.</title>
        <authorList>
            <person name="Sheikh S."/>
            <person name="Fu C.-J."/>
            <person name="Brown M.W."/>
            <person name="Baldauf S.L."/>
        </authorList>
    </citation>
    <scope>NUCLEOTIDE SEQUENCE [LARGE SCALE GENOMIC DNA]</scope>
    <source>
        <strain evidence="4 5">ATCC MYA-3509</strain>
    </source>
</reference>
<dbReference type="GO" id="GO:0005085">
    <property type="term" value="F:guanyl-nucleotide exchange factor activity"/>
    <property type="evidence" value="ECO:0007669"/>
    <property type="project" value="InterPro"/>
</dbReference>
<dbReference type="InterPro" id="IPR051092">
    <property type="entry name" value="FYVE_RhoGEF_PH"/>
</dbReference>
<evidence type="ECO:0000256" key="1">
    <source>
        <dbReference type="SAM" id="MobiDB-lite"/>
    </source>
</evidence>
<feature type="domain" description="DH" evidence="3">
    <location>
        <begin position="73"/>
        <end position="334"/>
    </location>
</feature>
<gene>
    <name evidence="4" type="ORF">AKO1_013209</name>
</gene>
<dbReference type="Proteomes" id="UP001431209">
    <property type="component" value="Unassembled WGS sequence"/>
</dbReference>
<dbReference type="InterPro" id="IPR035899">
    <property type="entry name" value="DBL_dom_sf"/>
</dbReference>
<keyword evidence="5" id="KW-1185">Reference proteome</keyword>
<keyword evidence="2" id="KW-0472">Membrane</keyword>
<dbReference type="SUPFAM" id="SSF50729">
    <property type="entry name" value="PH domain-like"/>
    <property type="match status" value="1"/>
</dbReference>
<dbReference type="Gene3D" id="1.20.900.10">
    <property type="entry name" value="Dbl homology (DH) domain"/>
    <property type="match status" value="1"/>
</dbReference>
<evidence type="ECO:0000313" key="4">
    <source>
        <dbReference type="EMBL" id="KAL0482113.1"/>
    </source>
</evidence>
<accession>A0AAW2YYK9</accession>
<evidence type="ECO:0000259" key="3">
    <source>
        <dbReference type="PROSITE" id="PS50010"/>
    </source>
</evidence>
<dbReference type="PROSITE" id="PS50010">
    <property type="entry name" value="DH_2"/>
    <property type="match status" value="1"/>
</dbReference>
<feature type="transmembrane region" description="Helical" evidence="2">
    <location>
        <begin position="21"/>
        <end position="49"/>
    </location>
</feature>
<dbReference type="GO" id="GO:0005737">
    <property type="term" value="C:cytoplasm"/>
    <property type="evidence" value="ECO:0007669"/>
    <property type="project" value="TreeGrafter"/>
</dbReference>